<evidence type="ECO:0000256" key="1">
    <source>
        <dbReference type="SAM" id="Phobius"/>
    </source>
</evidence>
<evidence type="ECO:0000313" key="3">
    <source>
        <dbReference type="Proteomes" id="UP000268727"/>
    </source>
</evidence>
<dbReference type="Proteomes" id="UP000268727">
    <property type="component" value="Unassembled WGS sequence"/>
</dbReference>
<dbReference type="AlphaFoldDB" id="A0A3N1H970"/>
<dbReference type="EMBL" id="RJKM01000001">
    <property type="protein sequence ID" value="ROP38986.1"/>
    <property type="molecule type" value="Genomic_DNA"/>
</dbReference>
<keyword evidence="1" id="KW-1133">Transmembrane helix</keyword>
<keyword evidence="3" id="KW-1185">Reference proteome</keyword>
<keyword evidence="1" id="KW-0812">Transmembrane</keyword>
<reference evidence="2 3" key="1">
    <citation type="submission" date="2018-11" db="EMBL/GenBank/DDBJ databases">
        <title>Sequencing the genomes of 1000 actinobacteria strains.</title>
        <authorList>
            <person name="Klenk H.-P."/>
        </authorList>
    </citation>
    <scope>NUCLEOTIDE SEQUENCE [LARGE SCALE GENOMIC DNA]</scope>
    <source>
        <strain evidence="2 3">DSM 44231</strain>
    </source>
</reference>
<name>A0A3N1H970_9PSEU</name>
<evidence type="ECO:0000313" key="2">
    <source>
        <dbReference type="EMBL" id="ROP38986.1"/>
    </source>
</evidence>
<organism evidence="2 3">
    <name type="scientific">Saccharothrix texasensis</name>
    <dbReference type="NCBI Taxonomy" id="103734"/>
    <lineage>
        <taxon>Bacteria</taxon>
        <taxon>Bacillati</taxon>
        <taxon>Actinomycetota</taxon>
        <taxon>Actinomycetes</taxon>
        <taxon>Pseudonocardiales</taxon>
        <taxon>Pseudonocardiaceae</taxon>
        <taxon>Saccharothrix</taxon>
    </lineage>
</organism>
<protein>
    <submittedName>
        <fullName evidence="2">Uncharacterized protein</fullName>
    </submittedName>
</protein>
<keyword evidence="1" id="KW-0472">Membrane</keyword>
<sequence length="45" mass="5311">MVTAILFAVTIRLLWWSVEPLVPYIVVGLFIVTIIGFVWFRSTRW</sequence>
<gene>
    <name evidence="2" type="ORF">EDD40_4354</name>
</gene>
<proteinExistence type="predicted"/>
<accession>A0A3N1H970</accession>
<feature type="transmembrane region" description="Helical" evidence="1">
    <location>
        <begin position="21"/>
        <end position="40"/>
    </location>
</feature>
<comment type="caution">
    <text evidence="2">The sequence shown here is derived from an EMBL/GenBank/DDBJ whole genome shotgun (WGS) entry which is preliminary data.</text>
</comment>